<name>A0A199UHE8_ANACO</name>
<feature type="domain" description="RRM" evidence="3">
    <location>
        <begin position="30"/>
        <end position="107"/>
    </location>
</feature>
<evidence type="ECO:0000313" key="4">
    <source>
        <dbReference type="EMBL" id="OAY64131.1"/>
    </source>
</evidence>
<evidence type="ECO:0000256" key="2">
    <source>
        <dbReference type="PROSITE-ProRule" id="PRU00176"/>
    </source>
</evidence>
<organism evidence="4 5">
    <name type="scientific">Ananas comosus</name>
    <name type="common">Pineapple</name>
    <name type="synonym">Ananas ananas</name>
    <dbReference type="NCBI Taxonomy" id="4615"/>
    <lineage>
        <taxon>Eukaryota</taxon>
        <taxon>Viridiplantae</taxon>
        <taxon>Streptophyta</taxon>
        <taxon>Embryophyta</taxon>
        <taxon>Tracheophyta</taxon>
        <taxon>Spermatophyta</taxon>
        <taxon>Magnoliopsida</taxon>
        <taxon>Liliopsida</taxon>
        <taxon>Poales</taxon>
        <taxon>Bromeliaceae</taxon>
        <taxon>Bromelioideae</taxon>
        <taxon>Ananas</taxon>
    </lineage>
</organism>
<dbReference type="Proteomes" id="UP000092600">
    <property type="component" value="Unassembled WGS sequence"/>
</dbReference>
<dbReference type="AlphaFoldDB" id="A0A199UHE8"/>
<comment type="caution">
    <text evidence="4">The sequence shown here is derived from an EMBL/GenBank/DDBJ whole genome shotgun (WGS) entry which is preliminary data.</text>
</comment>
<evidence type="ECO:0000313" key="5">
    <source>
        <dbReference type="Proteomes" id="UP000092600"/>
    </source>
</evidence>
<dbReference type="InterPro" id="IPR012677">
    <property type="entry name" value="Nucleotide-bd_a/b_plait_sf"/>
</dbReference>
<dbReference type="EMBL" id="LSRQ01008265">
    <property type="protein sequence ID" value="OAY64131.1"/>
    <property type="molecule type" value="Genomic_DNA"/>
</dbReference>
<evidence type="ECO:0000256" key="1">
    <source>
        <dbReference type="ARBA" id="ARBA00022884"/>
    </source>
</evidence>
<dbReference type="Pfam" id="PF00076">
    <property type="entry name" value="RRM_1"/>
    <property type="match status" value="1"/>
</dbReference>
<dbReference type="Gene3D" id="3.30.70.330">
    <property type="match status" value="1"/>
</dbReference>
<dbReference type="PANTHER" id="PTHR11176">
    <property type="entry name" value="BOULE-RELATED"/>
    <property type="match status" value="1"/>
</dbReference>
<dbReference type="PROSITE" id="PS50102">
    <property type="entry name" value="RRM"/>
    <property type="match status" value="1"/>
</dbReference>
<dbReference type="PANTHER" id="PTHR11176:SF57">
    <property type="entry name" value="PROTEIN BOULE"/>
    <property type="match status" value="1"/>
</dbReference>
<gene>
    <name evidence="4" type="ORF">ACMD2_14279</name>
</gene>
<accession>A0A199UHE8</accession>
<keyword evidence="1 2" id="KW-0694">RNA-binding</keyword>
<dbReference type="SMART" id="SM00360">
    <property type="entry name" value="RRM"/>
    <property type="match status" value="1"/>
</dbReference>
<sequence length="372" mass="41543">MAPHAGAGAGAGAAPALHYLNSPFGDTTRTKVFVGGLAWQTQSEGLRRHFERYGEILEAVVISDRYTGRSKGYGFVTFRDEESAARACLEPAPVIEGRQANCNLASQGRPRPAPPYVHIRPAAPYSGGFPVPRGSYVGNSTYVQTFPYNYQQAIPYQPYGYPAFGPEYVYQQNVYTPYTGQQYLQFYGAPGMANPAVIPYGQFGQPQPSSPGFPTFPSYALPSHHQLMQLTGPTVNGVHYKVSHSYSSLIQHNSYRVVVQSEQLVERSFVMSDIWRYPIDMQQDEELHCYSSGTLLALQAIIFCILEMYQESQHGVAPSDGAKRSSKELKYALKPCFCHQVSVNSHSLPDYVEDWRRMDLNRRRNWSPPTGI</sequence>
<proteinExistence type="predicted"/>
<dbReference type="InterPro" id="IPR035979">
    <property type="entry name" value="RBD_domain_sf"/>
</dbReference>
<dbReference type="GO" id="GO:0003723">
    <property type="term" value="F:RNA binding"/>
    <property type="evidence" value="ECO:0007669"/>
    <property type="project" value="UniProtKB-UniRule"/>
</dbReference>
<dbReference type="STRING" id="4615.A0A199UHE8"/>
<feature type="non-terminal residue" evidence="4">
    <location>
        <position position="372"/>
    </location>
</feature>
<reference evidence="4 5" key="1">
    <citation type="journal article" date="2016" name="DNA Res.">
        <title>The draft genome of MD-2 pineapple using hybrid error correction of long reads.</title>
        <authorList>
            <person name="Redwan R.M."/>
            <person name="Saidin A."/>
            <person name="Kumar S.V."/>
        </authorList>
    </citation>
    <scope>NUCLEOTIDE SEQUENCE [LARGE SCALE GENOMIC DNA]</scope>
    <source>
        <strain evidence="5">cv. MD2</strain>
        <tissue evidence="4">Leaf</tissue>
    </source>
</reference>
<evidence type="ECO:0000259" key="3">
    <source>
        <dbReference type="PROSITE" id="PS50102"/>
    </source>
</evidence>
<protein>
    <submittedName>
        <fullName evidence="4">Putative RNA-binding protein ARP1</fullName>
    </submittedName>
</protein>
<dbReference type="InterPro" id="IPR000504">
    <property type="entry name" value="RRM_dom"/>
</dbReference>
<dbReference type="SUPFAM" id="SSF54928">
    <property type="entry name" value="RNA-binding domain, RBD"/>
    <property type="match status" value="1"/>
</dbReference>